<dbReference type="NCBIfam" id="TIGR04357">
    <property type="entry name" value="CofD_rel_GAK"/>
    <property type="match status" value="1"/>
</dbReference>
<dbReference type="STRING" id="617002.SAMN05660653_01099"/>
<dbReference type="Proteomes" id="UP000198771">
    <property type="component" value="Unassembled WGS sequence"/>
</dbReference>
<dbReference type="InterPro" id="IPR038136">
    <property type="entry name" value="CofD-like_dom_sf"/>
</dbReference>
<keyword evidence="2" id="KW-1185">Reference proteome</keyword>
<dbReference type="InterPro" id="IPR027591">
    <property type="entry name" value="CofD-rel_GAK"/>
</dbReference>
<reference evidence="1 2" key="1">
    <citation type="submission" date="2016-10" db="EMBL/GenBank/DDBJ databases">
        <authorList>
            <person name="de Groot N.N."/>
        </authorList>
    </citation>
    <scope>NUCLEOTIDE SEQUENCE [LARGE SCALE GENOMIC DNA]</scope>
    <source>
        <strain evidence="1 2">ASO4-2</strain>
    </source>
</reference>
<dbReference type="InterPro" id="IPR002882">
    <property type="entry name" value="CofD"/>
</dbReference>
<dbReference type="SUPFAM" id="SSF142338">
    <property type="entry name" value="CofD-like"/>
    <property type="match status" value="1"/>
</dbReference>
<gene>
    <name evidence="1" type="ORF">SAMN05660653_01099</name>
</gene>
<dbReference type="RefSeq" id="WP_208596575.1">
    <property type="nucleotide sequence ID" value="NZ_FMXO01000005.1"/>
</dbReference>
<proteinExistence type="predicted"/>
<dbReference type="CDD" id="cd07187">
    <property type="entry name" value="YvcK_like"/>
    <property type="match status" value="1"/>
</dbReference>
<dbReference type="PANTHER" id="PTHR31240:SF0">
    <property type="entry name" value="MATERNAL EFFECT EMBRYO ARREST 18"/>
    <property type="match status" value="1"/>
</dbReference>
<evidence type="ECO:0000313" key="2">
    <source>
        <dbReference type="Proteomes" id="UP000198771"/>
    </source>
</evidence>
<name>A0A1G6BPP6_9BACT</name>
<dbReference type="Pfam" id="PF01933">
    <property type="entry name" value="CofD"/>
    <property type="match status" value="1"/>
</dbReference>
<sequence>MKNIRITRTADVPDELRLARSLKAPEFGPRILFFSGGTALNPLSRDLVQFTHNSIHLVTPFDSGGSSAKLRKVFRMPAVGDLRSRLMALTDQSVKGNPEVRKLFAHRLSLFEDPELLRQHLQSLASGEHLLMQRIPDPMGSMVRDHLGIFLEHMPQNFDLRGASIGNLILAAGYLAGQRNIDTIIFLFSKLAEVLGEVLPVLDEDLHLAAELENGTHIIGQHLLTGKEVPPISSRIKRIWINRNPTSIEPARARIRNHVRDLIVQADLICFPMGSFYSSVIANVLPDGVGQAVSENDCPKVYIPNTGADPEQFGMTLADNVTTLLRYLRKSSVGEPPVNKLINVVLLDSHLDRYAQPVDVAAVQKLGIEVLAMPLVDDEQEIKLEAKRLLKVLLSLI</sequence>
<dbReference type="PANTHER" id="PTHR31240">
    <property type="entry name" value="MATERNAL EFFECT EMBRYO ARREST 18"/>
    <property type="match status" value="1"/>
</dbReference>
<organism evidence="1 2">
    <name type="scientific">Desulfonatronum thiosulfatophilum</name>
    <dbReference type="NCBI Taxonomy" id="617002"/>
    <lineage>
        <taxon>Bacteria</taxon>
        <taxon>Pseudomonadati</taxon>
        <taxon>Thermodesulfobacteriota</taxon>
        <taxon>Desulfovibrionia</taxon>
        <taxon>Desulfovibrionales</taxon>
        <taxon>Desulfonatronaceae</taxon>
        <taxon>Desulfonatronum</taxon>
    </lineage>
</organism>
<dbReference type="Gene3D" id="3.40.50.10680">
    <property type="entry name" value="CofD-like domains"/>
    <property type="match status" value="1"/>
</dbReference>
<dbReference type="AlphaFoldDB" id="A0A1G6BPP6"/>
<accession>A0A1G6BPP6</accession>
<evidence type="ECO:0000313" key="1">
    <source>
        <dbReference type="EMBL" id="SDB22569.1"/>
    </source>
</evidence>
<protein>
    <submittedName>
        <fullName evidence="1">CofD-related protein, GAK system</fullName>
    </submittedName>
</protein>
<dbReference type="EMBL" id="FMXO01000005">
    <property type="protein sequence ID" value="SDB22569.1"/>
    <property type="molecule type" value="Genomic_DNA"/>
</dbReference>
<dbReference type="GO" id="GO:0043743">
    <property type="term" value="F:LPPG:FO 2-phospho-L-lactate transferase activity"/>
    <property type="evidence" value="ECO:0007669"/>
    <property type="project" value="InterPro"/>
</dbReference>